<feature type="domain" description="Nudix hydrolase" evidence="2">
    <location>
        <begin position="45"/>
        <end position="182"/>
    </location>
</feature>
<dbReference type="SUPFAM" id="SSF55811">
    <property type="entry name" value="Nudix"/>
    <property type="match status" value="1"/>
</dbReference>
<comment type="similarity">
    <text evidence="1">Belongs to the Nudix hydrolase family.</text>
</comment>
<dbReference type="STRING" id="235985.SAMN05414137_1079"/>
<dbReference type="AlphaFoldDB" id="A0A1H7NQG0"/>
<dbReference type="Proteomes" id="UP000183015">
    <property type="component" value="Unassembled WGS sequence"/>
</dbReference>
<protein>
    <submittedName>
        <fullName evidence="3">8-oxo-dGTP pyrophosphatase MutT, NUDIX family</fullName>
    </submittedName>
</protein>
<dbReference type="RefSeq" id="WP_236655934.1">
    <property type="nucleotide sequence ID" value="NZ_BBPN01000008.1"/>
</dbReference>
<reference evidence="4" key="1">
    <citation type="submission" date="2016-10" db="EMBL/GenBank/DDBJ databases">
        <authorList>
            <person name="Varghese N."/>
        </authorList>
    </citation>
    <scope>NUCLEOTIDE SEQUENCE [LARGE SCALE GENOMIC DNA]</scope>
    <source>
        <strain evidence="4">DSM 45096 / BCRC 16803 / CGMCC 4.1857 / CIP 109030 / JCM 12277 / KCTC 19219 / NBRC 100920 / 33214</strain>
    </source>
</reference>
<organism evidence="3 4">
    <name type="scientific">Streptacidiphilus jiangxiensis</name>
    <dbReference type="NCBI Taxonomy" id="235985"/>
    <lineage>
        <taxon>Bacteria</taxon>
        <taxon>Bacillati</taxon>
        <taxon>Actinomycetota</taxon>
        <taxon>Actinomycetes</taxon>
        <taxon>Kitasatosporales</taxon>
        <taxon>Streptomycetaceae</taxon>
        <taxon>Streptacidiphilus</taxon>
    </lineage>
</organism>
<accession>A0A1H7NQG0</accession>
<evidence type="ECO:0000259" key="2">
    <source>
        <dbReference type="PROSITE" id="PS51462"/>
    </source>
</evidence>
<proteinExistence type="inferred from homology"/>
<sequence length="184" mass="19984">MITNGEVAAALSAYLALHPEEESALSEPLQLLRTGMDVTSRRTLPMHVTAGALLVRHGREILLIKHRAYQILLQPGGHVEPTDTGLLEAAARELVEETGIDPSTVTPSFDVPAYIEYGLVAARPDKGEPAHHHLDFGYAFTTEADAGHIQESEVTYAGWFPVAEAERLVGRRIARATDATALLR</sequence>
<dbReference type="PANTHER" id="PTHR43736:SF1">
    <property type="entry name" value="DIHYDRONEOPTERIN TRIPHOSPHATE DIPHOSPHATASE"/>
    <property type="match status" value="1"/>
</dbReference>
<dbReference type="eggNOG" id="COG1051">
    <property type="taxonomic scope" value="Bacteria"/>
</dbReference>
<dbReference type="EMBL" id="FOAZ01000007">
    <property type="protein sequence ID" value="SEL25227.1"/>
    <property type="molecule type" value="Genomic_DNA"/>
</dbReference>
<dbReference type="PANTHER" id="PTHR43736">
    <property type="entry name" value="ADP-RIBOSE PYROPHOSPHATASE"/>
    <property type="match status" value="1"/>
</dbReference>
<dbReference type="Gene3D" id="3.90.79.10">
    <property type="entry name" value="Nucleoside Triphosphate Pyrophosphohydrolase"/>
    <property type="match status" value="1"/>
</dbReference>
<dbReference type="InterPro" id="IPR015797">
    <property type="entry name" value="NUDIX_hydrolase-like_dom_sf"/>
</dbReference>
<dbReference type="CDD" id="cd03674">
    <property type="entry name" value="NUDIX_Hydrolase"/>
    <property type="match status" value="1"/>
</dbReference>
<name>A0A1H7NQG0_STRJI</name>
<dbReference type="Pfam" id="PF00293">
    <property type="entry name" value="NUDIX"/>
    <property type="match status" value="1"/>
</dbReference>
<evidence type="ECO:0000313" key="3">
    <source>
        <dbReference type="EMBL" id="SEL25227.1"/>
    </source>
</evidence>
<dbReference type="PROSITE" id="PS51462">
    <property type="entry name" value="NUDIX"/>
    <property type="match status" value="1"/>
</dbReference>
<gene>
    <name evidence="3" type="ORF">SAMN05414137_1079</name>
</gene>
<evidence type="ECO:0000313" key="4">
    <source>
        <dbReference type="Proteomes" id="UP000183015"/>
    </source>
</evidence>
<keyword evidence="4" id="KW-1185">Reference proteome</keyword>
<evidence type="ECO:0000256" key="1">
    <source>
        <dbReference type="ARBA" id="ARBA00005582"/>
    </source>
</evidence>
<dbReference type="InterPro" id="IPR000086">
    <property type="entry name" value="NUDIX_hydrolase_dom"/>
</dbReference>